<name>F0H5V1_9BACT</name>
<evidence type="ECO:0000313" key="1">
    <source>
        <dbReference type="EMBL" id="EGC86824.1"/>
    </source>
</evidence>
<dbReference type="Proteomes" id="UP000003155">
    <property type="component" value="Unassembled WGS sequence"/>
</dbReference>
<accession>F0H5V1</accession>
<protein>
    <submittedName>
        <fullName evidence="1">Conserved domain protein</fullName>
    </submittedName>
</protein>
<dbReference type="EMBL" id="AEXO01000038">
    <property type="protein sequence ID" value="EGC86824.1"/>
    <property type="molecule type" value="Genomic_DNA"/>
</dbReference>
<organism evidence="1 2">
    <name type="scientific">Prevotella denticola CRIS 18C-A</name>
    <dbReference type="NCBI Taxonomy" id="944557"/>
    <lineage>
        <taxon>Bacteria</taxon>
        <taxon>Pseudomonadati</taxon>
        <taxon>Bacteroidota</taxon>
        <taxon>Bacteroidia</taxon>
        <taxon>Bacteroidales</taxon>
        <taxon>Prevotellaceae</taxon>
        <taxon>Prevotella</taxon>
    </lineage>
</organism>
<evidence type="ECO:0000313" key="2">
    <source>
        <dbReference type="Proteomes" id="UP000003155"/>
    </source>
</evidence>
<comment type="caution">
    <text evidence="1">The sequence shown here is derived from an EMBL/GenBank/DDBJ whole genome shotgun (WGS) entry which is preliminary data.</text>
</comment>
<reference evidence="1 2" key="1">
    <citation type="submission" date="2011-02" db="EMBL/GenBank/DDBJ databases">
        <authorList>
            <person name="Durkin A.S."/>
            <person name="Madupu R."/>
            <person name="Torralba M."/>
            <person name="Gillis M."/>
            <person name="Methe B."/>
            <person name="Sutton G."/>
            <person name="Nelson K.E."/>
        </authorList>
    </citation>
    <scope>NUCLEOTIDE SEQUENCE [LARGE SCALE GENOMIC DNA]</scope>
    <source>
        <strain evidence="1 2">CRIS 18C-A</strain>
    </source>
</reference>
<keyword evidence="2" id="KW-1185">Reference proteome</keyword>
<proteinExistence type="predicted"/>
<sequence>MNYGRFLSTGSYSSSDKNDGFIVFLSRNKALKKDCFKMCIHG</sequence>
<dbReference type="AlphaFoldDB" id="F0H5V1"/>
<gene>
    <name evidence="1" type="ORF">HMPREF9303_1677</name>
</gene>